<accession>A0AAV3XHX4</accession>
<reference evidence="1" key="1">
    <citation type="submission" date="2019-10" db="EMBL/GenBank/DDBJ databases">
        <title>Draft genome sequece of Microseira wollei NIES-4236.</title>
        <authorList>
            <person name="Yamaguchi H."/>
            <person name="Suzuki S."/>
            <person name="Kawachi M."/>
        </authorList>
    </citation>
    <scope>NUCLEOTIDE SEQUENCE</scope>
    <source>
        <strain evidence="1">NIES-4236</strain>
    </source>
</reference>
<dbReference type="Pfam" id="PF03683">
    <property type="entry name" value="UPF0175"/>
    <property type="match status" value="1"/>
</dbReference>
<gene>
    <name evidence="1" type="ORF">MiSe_53700</name>
</gene>
<dbReference type="InterPro" id="IPR005368">
    <property type="entry name" value="UPF0175"/>
</dbReference>
<comment type="caution">
    <text evidence="1">The sequence shown here is derived from an EMBL/GenBank/DDBJ whole genome shotgun (WGS) entry which is preliminary data.</text>
</comment>
<protein>
    <submittedName>
        <fullName evidence="1">Uncharacterized protein</fullName>
    </submittedName>
</protein>
<evidence type="ECO:0000313" key="1">
    <source>
        <dbReference type="EMBL" id="GET40560.1"/>
    </source>
</evidence>
<sequence length="81" mass="9200">MSLVISDEIVKASGISETELLLEIIIMLFQQKKISIGKASHLAGMHLLQFQHELARRQIPIHYDVEDFEADIKTLQDLGQL</sequence>
<dbReference type="Proteomes" id="UP001050975">
    <property type="component" value="Unassembled WGS sequence"/>
</dbReference>
<name>A0AAV3XHX4_9CYAN</name>
<organism evidence="1 2">
    <name type="scientific">Microseira wollei NIES-4236</name>
    <dbReference type="NCBI Taxonomy" id="2530354"/>
    <lineage>
        <taxon>Bacteria</taxon>
        <taxon>Bacillati</taxon>
        <taxon>Cyanobacteriota</taxon>
        <taxon>Cyanophyceae</taxon>
        <taxon>Oscillatoriophycideae</taxon>
        <taxon>Aerosakkonematales</taxon>
        <taxon>Aerosakkonemataceae</taxon>
        <taxon>Microseira</taxon>
    </lineage>
</organism>
<dbReference type="EMBL" id="BLAY01000093">
    <property type="protein sequence ID" value="GET40560.1"/>
    <property type="molecule type" value="Genomic_DNA"/>
</dbReference>
<proteinExistence type="predicted"/>
<keyword evidence="2" id="KW-1185">Reference proteome</keyword>
<evidence type="ECO:0000313" key="2">
    <source>
        <dbReference type="Proteomes" id="UP001050975"/>
    </source>
</evidence>
<dbReference type="AlphaFoldDB" id="A0AAV3XHX4"/>
<dbReference type="RefSeq" id="WP_226586480.1">
    <property type="nucleotide sequence ID" value="NZ_BLAY01000093.1"/>
</dbReference>